<gene>
    <name evidence="2" type="ORF">AAF712_004352</name>
</gene>
<keyword evidence="3" id="KW-1185">Reference proteome</keyword>
<sequence length="249" mass="28141">MNFRLHSLSEFLDGLPAEVVLHIFTYLDLPDLAALSEVSPRLAALSSDPALHKNRLKIITPSRVEHSLFALGGQLRPTIPDLVHRGVVRGLGIERRWRDGTYFYSQRSVTLYEASIKLSRGHAGHVVSMVLRDRQQRYLAPSSSLPKSGPQPTFIGSTIVTRTLPGVDAEFSSTWVSRRLLPVMHKLKWSFQRDRLAKVIRGRDKVDLAKWIDGNLGRGIVKEGERVRLALCPSVRRKVGFYESLRVRD</sequence>
<accession>A0ABR3A437</accession>
<dbReference type="SMART" id="SM00256">
    <property type="entry name" value="FBOX"/>
    <property type="match status" value="1"/>
</dbReference>
<dbReference type="InterPro" id="IPR001810">
    <property type="entry name" value="F-box_dom"/>
</dbReference>
<proteinExistence type="predicted"/>
<name>A0ABR3A437_9AGAR</name>
<evidence type="ECO:0000259" key="1">
    <source>
        <dbReference type="PROSITE" id="PS50181"/>
    </source>
</evidence>
<dbReference type="Gene3D" id="1.20.1280.50">
    <property type="match status" value="1"/>
</dbReference>
<dbReference type="PROSITE" id="PS50181">
    <property type="entry name" value="FBOX"/>
    <property type="match status" value="1"/>
</dbReference>
<dbReference type="Proteomes" id="UP001437256">
    <property type="component" value="Unassembled WGS sequence"/>
</dbReference>
<feature type="domain" description="F-box" evidence="1">
    <location>
        <begin position="9"/>
        <end position="55"/>
    </location>
</feature>
<evidence type="ECO:0000313" key="3">
    <source>
        <dbReference type="Proteomes" id="UP001437256"/>
    </source>
</evidence>
<dbReference type="Pfam" id="PF12937">
    <property type="entry name" value="F-box-like"/>
    <property type="match status" value="1"/>
</dbReference>
<comment type="caution">
    <text evidence="2">The sequence shown here is derived from an EMBL/GenBank/DDBJ whole genome shotgun (WGS) entry which is preliminary data.</text>
</comment>
<protein>
    <recommendedName>
        <fullName evidence="1">F-box domain-containing protein</fullName>
    </recommendedName>
</protein>
<organism evidence="2 3">
    <name type="scientific">Marasmius tenuissimus</name>
    <dbReference type="NCBI Taxonomy" id="585030"/>
    <lineage>
        <taxon>Eukaryota</taxon>
        <taxon>Fungi</taxon>
        <taxon>Dikarya</taxon>
        <taxon>Basidiomycota</taxon>
        <taxon>Agaricomycotina</taxon>
        <taxon>Agaricomycetes</taxon>
        <taxon>Agaricomycetidae</taxon>
        <taxon>Agaricales</taxon>
        <taxon>Marasmiineae</taxon>
        <taxon>Marasmiaceae</taxon>
        <taxon>Marasmius</taxon>
    </lineage>
</organism>
<dbReference type="SUPFAM" id="SSF81383">
    <property type="entry name" value="F-box domain"/>
    <property type="match status" value="1"/>
</dbReference>
<dbReference type="InterPro" id="IPR036047">
    <property type="entry name" value="F-box-like_dom_sf"/>
</dbReference>
<evidence type="ECO:0000313" key="2">
    <source>
        <dbReference type="EMBL" id="KAL0068636.1"/>
    </source>
</evidence>
<dbReference type="EMBL" id="JBBXMP010000017">
    <property type="protein sequence ID" value="KAL0068636.1"/>
    <property type="molecule type" value="Genomic_DNA"/>
</dbReference>
<reference evidence="2 3" key="1">
    <citation type="submission" date="2024-05" db="EMBL/GenBank/DDBJ databases">
        <title>A draft genome resource for the thread blight pathogen Marasmius tenuissimus strain MS-2.</title>
        <authorList>
            <person name="Yulfo-Soto G.E."/>
            <person name="Baruah I.K."/>
            <person name="Amoako-Attah I."/>
            <person name="Bukari Y."/>
            <person name="Meinhardt L.W."/>
            <person name="Bailey B.A."/>
            <person name="Cohen S.P."/>
        </authorList>
    </citation>
    <scope>NUCLEOTIDE SEQUENCE [LARGE SCALE GENOMIC DNA]</scope>
    <source>
        <strain evidence="2 3">MS-2</strain>
    </source>
</reference>